<dbReference type="RefSeq" id="WP_067451028.1">
    <property type="nucleotide sequence ID" value="NZ_SMFR01000001.1"/>
</dbReference>
<sequence length="121" mass="13711">MSSYLVVQLYCTPTEADAIRSTLAGEIAKFPEFGDARIEFEQKAEDDYEMHREWAADHPGQDPADRSYYLLRVESLTDVPEPVLRQAEAAVTDWIDSTYNDASDEITEVQWGSYAGTKLLK</sequence>
<evidence type="ECO:0000313" key="2">
    <source>
        <dbReference type="Proteomes" id="UP000294856"/>
    </source>
</evidence>
<dbReference type="AlphaFoldDB" id="A0A4R1G786"/>
<evidence type="ECO:0000313" key="1">
    <source>
        <dbReference type="EMBL" id="TCJ99741.1"/>
    </source>
</evidence>
<dbReference type="Proteomes" id="UP000294856">
    <property type="component" value="Unassembled WGS sequence"/>
</dbReference>
<name>A0A4R1G786_9NOCA</name>
<dbReference type="STRING" id="1210063.GCA_001612665_03221"/>
<keyword evidence="2" id="KW-1185">Reference proteome</keyword>
<dbReference type="EMBL" id="SMFR01000001">
    <property type="protein sequence ID" value="TCJ99741.1"/>
    <property type="molecule type" value="Genomic_DNA"/>
</dbReference>
<dbReference type="OrthoDB" id="4557972at2"/>
<proteinExistence type="predicted"/>
<organism evidence="1 2">
    <name type="scientific">Nocardia alba</name>
    <dbReference type="NCBI Taxonomy" id="225051"/>
    <lineage>
        <taxon>Bacteria</taxon>
        <taxon>Bacillati</taxon>
        <taxon>Actinomycetota</taxon>
        <taxon>Actinomycetes</taxon>
        <taxon>Mycobacteriales</taxon>
        <taxon>Nocardiaceae</taxon>
        <taxon>Nocardia</taxon>
    </lineage>
</organism>
<protein>
    <submittedName>
        <fullName evidence="1">Uncharacterized protein</fullName>
    </submittedName>
</protein>
<gene>
    <name evidence="1" type="ORF">DFR71_0723</name>
</gene>
<reference evidence="1 2" key="1">
    <citation type="submission" date="2019-03" db="EMBL/GenBank/DDBJ databases">
        <title>Genomic Encyclopedia of Type Strains, Phase IV (KMG-IV): sequencing the most valuable type-strain genomes for metagenomic binning, comparative biology and taxonomic classification.</title>
        <authorList>
            <person name="Goeker M."/>
        </authorList>
    </citation>
    <scope>NUCLEOTIDE SEQUENCE [LARGE SCALE GENOMIC DNA]</scope>
    <source>
        <strain evidence="1 2">DSM 44684</strain>
    </source>
</reference>
<accession>A0A4R1G786</accession>
<comment type="caution">
    <text evidence="1">The sequence shown here is derived from an EMBL/GenBank/DDBJ whole genome shotgun (WGS) entry which is preliminary data.</text>
</comment>